<evidence type="ECO:0000256" key="2">
    <source>
        <dbReference type="ARBA" id="ARBA00022670"/>
    </source>
</evidence>
<dbReference type="GO" id="GO:0006508">
    <property type="term" value="P:proteolysis"/>
    <property type="evidence" value="ECO:0007669"/>
    <property type="project" value="UniProtKB-KW"/>
</dbReference>
<evidence type="ECO:0000259" key="5">
    <source>
        <dbReference type="PROSITE" id="PS51935"/>
    </source>
</evidence>
<feature type="domain" description="NlpC/P60" evidence="5">
    <location>
        <begin position="25"/>
        <end position="150"/>
    </location>
</feature>
<sequence length="152" mass="17525">MKKIYLLLIMVLFLITSCGATSYNKKIQYNITKVAKKYKGKRYVWGATGPYKFDCSGYTQYVCKKNGLKIPRNSRVQSKFGKYISRKNLRKGDLVFFDTSKSRRGYVNHVGIYLGNNKFIHASSAKRKVVITNLDGTFHGRRFKWGRRVSGS</sequence>
<dbReference type="EMBL" id="FRYL01000021">
    <property type="protein sequence ID" value="SHO80888.1"/>
    <property type="molecule type" value="Genomic_DNA"/>
</dbReference>
<organism evidence="6">
    <name type="scientific">hydrothermal vent metagenome</name>
    <dbReference type="NCBI Taxonomy" id="652676"/>
    <lineage>
        <taxon>unclassified sequences</taxon>
        <taxon>metagenomes</taxon>
        <taxon>ecological metagenomes</taxon>
    </lineage>
</organism>
<dbReference type="PROSITE" id="PS51935">
    <property type="entry name" value="NLPC_P60"/>
    <property type="match status" value="1"/>
</dbReference>
<dbReference type="Pfam" id="PF00877">
    <property type="entry name" value="NLPC_P60"/>
    <property type="match status" value="1"/>
</dbReference>
<evidence type="ECO:0000256" key="1">
    <source>
        <dbReference type="ARBA" id="ARBA00007074"/>
    </source>
</evidence>
<dbReference type="PANTHER" id="PTHR47053:SF1">
    <property type="entry name" value="MUREIN DD-ENDOPEPTIDASE MEPH-RELATED"/>
    <property type="match status" value="1"/>
</dbReference>
<dbReference type="InterPro" id="IPR038765">
    <property type="entry name" value="Papain-like_cys_pep_sf"/>
</dbReference>
<keyword evidence="4" id="KW-0788">Thiol protease</keyword>
<dbReference type="SUPFAM" id="SSF54001">
    <property type="entry name" value="Cysteine proteinases"/>
    <property type="match status" value="1"/>
</dbReference>
<protein>
    <submittedName>
        <fullName evidence="6">Cell wall-associated hydrolase</fullName>
    </submittedName>
</protein>
<name>A0A1W1EJ39_9ZZZZ</name>
<dbReference type="PANTHER" id="PTHR47053">
    <property type="entry name" value="MUREIN DD-ENDOPEPTIDASE MEPH-RELATED"/>
    <property type="match status" value="1"/>
</dbReference>
<accession>A0A1W1EJ39</accession>
<dbReference type="PROSITE" id="PS51257">
    <property type="entry name" value="PROKAR_LIPOPROTEIN"/>
    <property type="match status" value="1"/>
</dbReference>
<evidence type="ECO:0000313" key="6">
    <source>
        <dbReference type="EMBL" id="SHO80888.1"/>
    </source>
</evidence>
<dbReference type="AlphaFoldDB" id="A0A1W1EJ39"/>
<dbReference type="Gene3D" id="3.90.1720.10">
    <property type="entry name" value="endopeptidase domain like (from Nostoc punctiforme)"/>
    <property type="match status" value="1"/>
</dbReference>
<comment type="similarity">
    <text evidence="1">Belongs to the peptidase C40 family.</text>
</comment>
<dbReference type="GO" id="GO:0008234">
    <property type="term" value="F:cysteine-type peptidase activity"/>
    <property type="evidence" value="ECO:0007669"/>
    <property type="project" value="UniProtKB-KW"/>
</dbReference>
<evidence type="ECO:0000256" key="3">
    <source>
        <dbReference type="ARBA" id="ARBA00022801"/>
    </source>
</evidence>
<evidence type="ECO:0000256" key="4">
    <source>
        <dbReference type="ARBA" id="ARBA00022807"/>
    </source>
</evidence>
<proteinExistence type="inferred from homology"/>
<dbReference type="InterPro" id="IPR051202">
    <property type="entry name" value="Peptidase_C40"/>
</dbReference>
<keyword evidence="2" id="KW-0645">Protease</keyword>
<keyword evidence="3 6" id="KW-0378">Hydrolase</keyword>
<gene>
    <name evidence="6" type="ORF">MNB_SV-15-538</name>
</gene>
<dbReference type="InterPro" id="IPR000064">
    <property type="entry name" value="NLP_P60_dom"/>
</dbReference>
<reference evidence="6" key="1">
    <citation type="submission" date="2016-10" db="EMBL/GenBank/DDBJ databases">
        <authorList>
            <person name="de Groot N.N."/>
        </authorList>
    </citation>
    <scope>NUCLEOTIDE SEQUENCE</scope>
</reference>